<dbReference type="EMBL" id="BSOA01000039">
    <property type="protein sequence ID" value="GLQ89618.1"/>
    <property type="molecule type" value="Genomic_DNA"/>
</dbReference>
<accession>A0ABQ5XEW4</accession>
<dbReference type="Proteomes" id="UP001156627">
    <property type="component" value="Unassembled WGS sequence"/>
</dbReference>
<name>A0ABQ5XEW4_9GAMM</name>
<gene>
    <name evidence="1" type="ORF">GCM10007898_31930</name>
</gene>
<sequence>MPAETTLTLENLAMNRSSLKCILFASLFASTSCCVQASSSDSDVNFTGPLITPNPMNLPQGTLLIEPYLLYYKSDSVYDSNGNEQPVHPGLRQWQLSLPMFYGITDRFQVQATLGAVHSMSGNMSTDGWKVGDTSVGAQYLLLSPGQDGKRPAVSVFYAHRFPTGNYDQLDENPFNANGNGANIDTLSLRAQQIVWLPNKRPLRVRASLSYNLPPSGVNVNGYSTYGTPKDFHGIARLGQGFGAAIGTEYSINSQWVLALDLTYDRTGSSQLRGVTNGGDKLTLFERRTSSRNVYSLAPAAEYNFNDRFGLIAGVQLSFAGRDNDAFMTPMAAFNMAF</sequence>
<proteinExistence type="predicted"/>
<evidence type="ECO:0000313" key="2">
    <source>
        <dbReference type="Proteomes" id="UP001156627"/>
    </source>
</evidence>
<reference evidence="2" key="1">
    <citation type="journal article" date="2019" name="Int. J. Syst. Evol. Microbiol.">
        <title>The Global Catalogue of Microorganisms (GCM) 10K type strain sequencing project: providing services to taxonomists for standard genome sequencing and annotation.</title>
        <authorList>
            <consortium name="The Broad Institute Genomics Platform"/>
            <consortium name="The Broad Institute Genome Sequencing Center for Infectious Disease"/>
            <person name="Wu L."/>
            <person name="Ma J."/>
        </authorList>
    </citation>
    <scope>NUCLEOTIDE SEQUENCE [LARGE SCALE GENOMIC DNA]</scope>
    <source>
        <strain evidence="2">NBRC 111981</strain>
    </source>
</reference>
<evidence type="ECO:0008006" key="3">
    <source>
        <dbReference type="Google" id="ProtNLM"/>
    </source>
</evidence>
<comment type="caution">
    <text evidence="1">The sequence shown here is derived from an EMBL/GenBank/DDBJ whole genome shotgun (WGS) entry which is preliminary data.</text>
</comment>
<organism evidence="1 2">
    <name type="scientific">Dyella flagellata</name>
    <dbReference type="NCBI Taxonomy" id="1867833"/>
    <lineage>
        <taxon>Bacteria</taxon>
        <taxon>Pseudomonadati</taxon>
        <taxon>Pseudomonadota</taxon>
        <taxon>Gammaproteobacteria</taxon>
        <taxon>Lysobacterales</taxon>
        <taxon>Rhodanobacteraceae</taxon>
        <taxon>Dyella</taxon>
    </lineage>
</organism>
<dbReference type="RefSeq" id="WP_284333055.1">
    <property type="nucleotide sequence ID" value="NZ_BSOA01000039.1"/>
</dbReference>
<evidence type="ECO:0000313" key="1">
    <source>
        <dbReference type="EMBL" id="GLQ89618.1"/>
    </source>
</evidence>
<protein>
    <recommendedName>
        <fullName evidence="3">MetA-pathway of phenol degradation</fullName>
    </recommendedName>
</protein>
<keyword evidence="2" id="KW-1185">Reference proteome</keyword>